<evidence type="ECO:0000313" key="2">
    <source>
        <dbReference type="EnsemblPlants" id="AES66523"/>
    </source>
</evidence>
<gene>
    <name evidence="1" type="ordered locus">MTR_2g075380</name>
</gene>
<protein>
    <submittedName>
        <fullName evidence="1 2">Uncharacterized protein</fullName>
    </submittedName>
</protein>
<proteinExistence type="predicted"/>
<dbReference type="HOGENOM" id="CLU_2295849_0_0_1"/>
<evidence type="ECO:0000313" key="3">
    <source>
        <dbReference type="Proteomes" id="UP000002051"/>
    </source>
</evidence>
<keyword evidence="3" id="KW-1185">Reference proteome</keyword>
<dbReference type="AlphaFoldDB" id="G7IR02"/>
<accession>G7IR02</accession>
<name>G7IR02_MEDTR</name>
<dbReference type="Proteomes" id="UP000002051">
    <property type="component" value="Chromosome 2"/>
</dbReference>
<evidence type="ECO:0000313" key="1">
    <source>
        <dbReference type="EMBL" id="AES66523.1"/>
    </source>
</evidence>
<dbReference type="EnsemblPlants" id="AES66523">
    <property type="protein sequence ID" value="AES66523"/>
    <property type="gene ID" value="MTR_2g075380"/>
</dbReference>
<dbReference type="PaxDb" id="3880-AES66523"/>
<organism evidence="1 3">
    <name type="scientific">Medicago truncatula</name>
    <name type="common">Barrel medic</name>
    <name type="synonym">Medicago tribuloides</name>
    <dbReference type="NCBI Taxonomy" id="3880"/>
    <lineage>
        <taxon>Eukaryota</taxon>
        <taxon>Viridiplantae</taxon>
        <taxon>Streptophyta</taxon>
        <taxon>Embryophyta</taxon>
        <taxon>Tracheophyta</taxon>
        <taxon>Spermatophyta</taxon>
        <taxon>Magnoliopsida</taxon>
        <taxon>eudicotyledons</taxon>
        <taxon>Gunneridae</taxon>
        <taxon>Pentapetalae</taxon>
        <taxon>rosids</taxon>
        <taxon>fabids</taxon>
        <taxon>Fabales</taxon>
        <taxon>Fabaceae</taxon>
        <taxon>Papilionoideae</taxon>
        <taxon>50 kb inversion clade</taxon>
        <taxon>NPAAA clade</taxon>
        <taxon>Hologalegina</taxon>
        <taxon>IRL clade</taxon>
        <taxon>Trifolieae</taxon>
        <taxon>Medicago</taxon>
    </lineage>
</organism>
<dbReference type="EMBL" id="CM001218">
    <property type="protein sequence ID" value="AES66523.1"/>
    <property type="molecule type" value="Genomic_DNA"/>
</dbReference>
<reference evidence="2" key="3">
    <citation type="submission" date="2015-04" db="UniProtKB">
        <authorList>
            <consortium name="EnsemblPlants"/>
        </authorList>
    </citation>
    <scope>IDENTIFICATION</scope>
    <source>
        <strain evidence="2">cv. Jemalong A17</strain>
    </source>
</reference>
<reference evidence="1 3" key="1">
    <citation type="journal article" date="2011" name="Nature">
        <title>The Medicago genome provides insight into the evolution of rhizobial symbioses.</title>
        <authorList>
            <person name="Young N.D."/>
            <person name="Debelle F."/>
            <person name="Oldroyd G.E."/>
            <person name="Geurts R."/>
            <person name="Cannon S.B."/>
            <person name="Udvardi M.K."/>
            <person name="Benedito V.A."/>
            <person name="Mayer K.F."/>
            <person name="Gouzy J."/>
            <person name="Schoof H."/>
            <person name="Van de Peer Y."/>
            <person name="Proost S."/>
            <person name="Cook D.R."/>
            <person name="Meyers B.C."/>
            <person name="Spannagl M."/>
            <person name="Cheung F."/>
            <person name="De Mita S."/>
            <person name="Krishnakumar V."/>
            <person name="Gundlach H."/>
            <person name="Zhou S."/>
            <person name="Mudge J."/>
            <person name="Bharti A.K."/>
            <person name="Murray J.D."/>
            <person name="Naoumkina M.A."/>
            <person name="Rosen B."/>
            <person name="Silverstein K.A."/>
            <person name="Tang H."/>
            <person name="Rombauts S."/>
            <person name="Zhao P.X."/>
            <person name="Zhou P."/>
            <person name="Barbe V."/>
            <person name="Bardou P."/>
            <person name="Bechner M."/>
            <person name="Bellec A."/>
            <person name="Berger A."/>
            <person name="Berges H."/>
            <person name="Bidwell S."/>
            <person name="Bisseling T."/>
            <person name="Choisne N."/>
            <person name="Couloux A."/>
            <person name="Denny R."/>
            <person name="Deshpande S."/>
            <person name="Dai X."/>
            <person name="Doyle J.J."/>
            <person name="Dudez A.M."/>
            <person name="Farmer A.D."/>
            <person name="Fouteau S."/>
            <person name="Franken C."/>
            <person name="Gibelin C."/>
            <person name="Gish J."/>
            <person name="Goldstein S."/>
            <person name="Gonzalez A.J."/>
            <person name="Green P.J."/>
            <person name="Hallab A."/>
            <person name="Hartog M."/>
            <person name="Hua A."/>
            <person name="Humphray S.J."/>
            <person name="Jeong D.H."/>
            <person name="Jing Y."/>
            <person name="Jocker A."/>
            <person name="Kenton S.M."/>
            <person name="Kim D.J."/>
            <person name="Klee K."/>
            <person name="Lai H."/>
            <person name="Lang C."/>
            <person name="Lin S."/>
            <person name="Macmil S.L."/>
            <person name="Magdelenat G."/>
            <person name="Matthews L."/>
            <person name="McCorrison J."/>
            <person name="Monaghan E.L."/>
            <person name="Mun J.H."/>
            <person name="Najar F.Z."/>
            <person name="Nicholson C."/>
            <person name="Noirot C."/>
            <person name="O'Bleness M."/>
            <person name="Paule C.R."/>
            <person name="Poulain J."/>
            <person name="Prion F."/>
            <person name="Qin B."/>
            <person name="Qu C."/>
            <person name="Retzel E.F."/>
            <person name="Riddle C."/>
            <person name="Sallet E."/>
            <person name="Samain S."/>
            <person name="Samson N."/>
            <person name="Sanders I."/>
            <person name="Saurat O."/>
            <person name="Scarpelli C."/>
            <person name="Schiex T."/>
            <person name="Segurens B."/>
            <person name="Severin A.J."/>
            <person name="Sherrier D.J."/>
            <person name="Shi R."/>
            <person name="Sims S."/>
            <person name="Singer S.R."/>
            <person name="Sinharoy S."/>
            <person name="Sterck L."/>
            <person name="Viollet A."/>
            <person name="Wang B.B."/>
            <person name="Wang K."/>
            <person name="Wang M."/>
            <person name="Wang X."/>
            <person name="Warfsmann J."/>
            <person name="Weissenbach J."/>
            <person name="White D.D."/>
            <person name="White J.D."/>
            <person name="Wiley G.B."/>
            <person name="Wincker P."/>
            <person name="Xing Y."/>
            <person name="Yang L."/>
            <person name="Yao Z."/>
            <person name="Ying F."/>
            <person name="Zhai J."/>
            <person name="Zhou L."/>
            <person name="Zuber A."/>
            <person name="Denarie J."/>
            <person name="Dixon R.A."/>
            <person name="May G.D."/>
            <person name="Schwartz D.C."/>
            <person name="Rogers J."/>
            <person name="Quetier F."/>
            <person name="Town C.D."/>
            <person name="Roe B.A."/>
        </authorList>
    </citation>
    <scope>NUCLEOTIDE SEQUENCE [LARGE SCALE GENOMIC DNA]</scope>
    <source>
        <strain evidence="1">A17</strain>
        <strain evidence="2 3">cv. Jemalong A17</strain>
    </source>
</reference>
<sequence>MDEVIQDQHNFRDLYHWMKGGRQHGGLRQIGGPHSLGPLGQQGSKPCTLATIAPAITFKQQLAKWMRWRSDLNLTVYSGGYTKWWNPFPNPAYAGALVHWV</sequence>
<reference evidence="1 3" key="2">
    <citation type="journal article" date="2014" name="BMC Genomics">
        <title>An improved genome release (version Mt4.0) for the model legume Medicago truncatula.</title>
        <authorList>
            <person name="Tang H."/>
            <person name="Krishnakumar V."/>
            <person name="Bidwell S."/>
            <person name="Rosen B."/>
            <person name="Chan A."/>
            <person name="Zhou S."/>
            <person name="Gentzbittel L."/>
            <person name="Childs K.L."/>
            <person name="Yandell M."/>
            <person name="Gundlach H."/>
            <person name="Mayer K.F."/>
            <person name="Schwartz D.C."/>
            <person name="Town C.D."/>
        </authorList>
    </citation>
    <scope>GENOME REANNOTATION</scope>
    <source>
        <strain evidence="2 3">cv. Jemalong A17</strain>
    </source>
</reference>